<keyword evidence="2" id="KW-1185">Reference proteome</keyword>
<dbReference type="Gene3D" id="3.60.10.10">
    <property type="entry name" value="Endonuclease/exonuclease/phosphatase"/>
    <property type="match status" value="1"/>
</dbReference>
<reference evidence="1" key="3">
    <citation type="submission" date="2025-09" db="UniProtKB">
        <authorList>
            <consortium name="Ensembl"/>
        </authorList>
    </citation>
    <scope>IDENTIFICATION</scope>
</reference>
<dbReference type="Ensembl" id="ENSMZET00005028708.1">
    <property type="protein sequence ID" value="ENSMZEP00005027821.1"/>
    <property type="gene ID" value="ENSMZEG00005020748.1"/>
</dbReference>
<protein>
    <recommendedName>
        <fullName evidence="3">Endonuclease/exonuclease/phosphatase domain-containing protein</fullName>
    </recommendedName>
</protein>
<proteinExistence type="predicted"/>
<dbReference type="InterPro" id="IPR036691">
    <property type="entry name" value="Endo/exonu/phosph_ase_sf"/>
</dbReference>
<name>A0A3P9D136_9CICH</name>
<evidence type="ECO:0000313" key="2">
    <source>
        <dbReference type="Proteomes" id="UP000265160"/>
    </source>
</evidence>
<dbReference type="STRING" id="106582.ENSMZEP00005027821"/>
<dbReference type="AlphaFoldDB" id="A0A3P9D136"/>
<dbReference type="Proteomes" id="UP000265160">
    <property type="component" value="LG9"/>
</dbReference>
<dbReference type="GeneTree" id="ENSGT00940000176131"/>
<evidence type="ECO:0000313" key="1">
    <source>
        <dbReference type="Ensembl" id="ENSMZEP00005027821.1"/>
    </source>
</evidence>
<reference evidence="1" key="2">
    <citation type="submission" date="2025-08" db="UniProtKB">
        <authorList>
            <consortium name="Ensembl"/>
        </authorList>
    </citation>
    <scope>IDENTIFICATION</scope>
</reference>
<organism evidence="1 2">
    <name type="scientific">Maylandia zebra</name>
    <name type="common">zebra mbuna</name>
    <dbReference type="NCBI Taxonomy" id="106582"/>
    <lineage>
        <taxon>Eukaryota</taxon>
        <taxon>Metazoa</taxon>
        <taxon>Chordata</taxon>
        <taxon>Craniata</taxon>
        <taxon>Vertebrata</taxon>
        <taxon>Euteleostomi</taxon>
        <taxon>Actinopterygii</taxon>
        <taxon>Neopterygii</taxon>
        <taxon>Teleostei</taxon>
        <taxon>Neoteleostei</taxon>
        <taxon>Acanthomorphata</taxon>
        <taxon>Ovalentaria</taxon>
        <taxon>Cichlomorphae</taxon>
        <taxon>Cichliformes</taxon>
        <taxon>Cichlidae</taxon>
        <taxon>African cichlids</taxon>
        <taxon>Pseudocrenilabrinae</taxon>
        <taxon>Haplochromini</taxon>
        <taxon>Maylandia</taxon>
        <taxon>Maylandia zebra complex</taxon>
    </lineage>
</organism>
<accession>A0A3P9D136</accession>
<evidence type="ECO:0008006" key="3">
    <source>
        <dbReference type="Google" id="ProtNLM"/>
    </source>
</evidence>
<reference evidence="1 2" key="1">
    <citation type="journal article" date="2014" name="Nature">
        <title>The genomic substrate for adaptive radiation in African cichlid fish.</title>
        <authorList>
            <person name="Brawand D."/>
            <person name="Wagner C.E."/>
            <person name="Li Y.I."/>
            <person name="Malinsky M."/>
            <person name="Keller I."/>
            <person name="Fan S."/>
            <person name="Simakov O."/>
            <person name="Ng A.Y."/>
            <person name="Lim Z.W."/>
            <person name="Bezault E."/>
            <person name="Turner-Maier J."/>
            <person name="Johnson J."/>
            <person name="Alcazar R."/>
            <person name="Noh H.J."/>
            <person name="Russell P."/>
            <person name="Aken B."/>
            <person name="Alfoldi J."/>
            <person name="Amemiya C."/>
            <person name="Azzouzi N."/>
            <person name="Baroiller J.F."/>
            <person name="Barloy-Hubler F."/>
            <person name="Berlin A."/>
            <person name="Bloomquist R."/>
            <person name="Carleton K.L."/>
            <person name="Conte M.A."/>
            <person name="D'Cotta H."/>
            <person name="Eshel O."/>
            <person name="Gaffney L."/>
            <person name="Galibert F."/>
            <person name="Gante H.F."/>
            <person name="Gnerre S."/>
            <person name="Greuter L."/>
            <person name="Guyon R."/>
            <person name="Haddad N.S."/>
            <person name="Haerty W."/>
            <person name="Harris R.M."/>
            <person name="Hofmann H.A."/>
            <person name="Hourlier T."/>
            <person name="Hulata G."/>
            <person name="Jaffe D.B."/>
            <person name="Lara M."/>
            <person name="Lee A.P."/>
            <person name="MacCallum I."/>
            <person name="Mwaiko S."/>
            <person name="Nikaido M."/>
            <person name="Nishihara H."/>
            <person name="Ozouf-Costaz C."/>
            <person name="Penman D.J."/>
            <person name="Przybylski D."/>
            <person name="Rakotomanga M."/>
            <person name="Renn S.C.P."/>
            <person name="Ribeiro F.J."/>
            <person name="Ron M."/>
            <person name="Salzburger W."/>
            <person name="Sanchez-Pulido L."/>
            <person name="Santos M.E."/>
            <person name="Searle S."/>
            <person name="Sharpe T."/>
            <person name="Swofford R."/>
            <person name="Tan F.J."/>
            <person name="Williams L."/>
            <person name="Young S."/>
            <person name="Yin S."/>
            <person name="Okada N."/>
            <person name="Kocher T.D."/>
            <person name="Miska E.A."/>
            <person name="Lander E.S."/>
            <person name="Venkatesh B."/>
            <person name="Fernald R.D."/>
            <person name="Meyer A."/>
            <person name="Ponting C.P."/>
            <person name="Streelman J.T."/>
            <person name="Lindblad-Toh K."/>
            <person name="Seehausen O."/>
            <person name="Di Palma F."/>
        </authorList>
    </citation>
    <scope>NUCLEOTIDE SEQUENCE</scope>
</reference>
<dbReference type="SUPFAM" id="SSF56219">
    <property type="entry name" value="DNase I-like"/>
    <property type="match status" value="1"/>
</dbReference>
<sequence length="153" mass="17402">MERLENFENQSRRGVITLIHKNLPFSVTATHKDNDGRYILVKGMLHGKTVLLGNIYAPNPQDDEFCRILFSQLMDMDCANIILASDFNCVLCPKMDKSPPQSTSSKNSKTLWQIINELDLIQGFGHISELQHHWSAQKHKVCNTQRHGQGKKG</sequence>